<evidence type="ECO:0000313" key="2">
    <source>
        <dbReference type="Proteomes" id="UP000192900"/>
    </source>
</evidence>
<dbReference type="Proteomes" id="UP000192900">
    <property type="component" value="Chromosome"/>
</dbReference>
<gene>
    <name evidence="1" type="ORF">B1H58_15375</name>
</gene>
<reference evidence="1 2" key="1">
    <citation type="submission" date="2017-02" db="EMBL/GenBank/DDBJ databases">
        <title>Complete genome sequence of the drought resistance-promoting endophyte Pantoea alhagi LTYR-11Z.</title>
        <authorList>
            <person name="Zhang L."/>
        </authorList>
    </citation>
    <scope>NUCLEOTIDE SEQUENCE [LARGE SCALE GENOMIC DNA]</scope>
    <source>
        <strain evidence="1 2">LTYR-11Z</strain>
    </source>
</reference>
<protein>
    <submittedName>
        <fullName evidence="1">Uncharacterized protein</fullName>
    </submittedName>
</protein>
<proteinExistence type="predicted"/>
<dbReference type="EMBL" id="CP019706">
    <property type="protein sequence ID" value="ARJ43277.1"/>
    <property type="molecule type" value="Genomic_DNA"/>
</dbReference>
<accession>A0A1W6B881</accession>
<dbReference type="AlphaFoldDB" id="A0A1W6B881"/>
<dbReference type="STRING" id="1891675.B1H58_15375"/>
<dbReference type="KEGG" id="palh:B1H58_15375"/>
<organism evidence="1 2">
    <name type="scientific">Pantoea alhagi</name>
    <dbReference type="NCBI Taxonomy" id="1891675"/>
    <lineage>
        <taxon>Bacteria</taxon>
        <taxon>Pseudomonadati</taxon>
        <taxon>Pseudomonadota</taxon>
        <taxon>Gammaproteobacteria</taxon>
        <taxon>Enterobacterales</taxon>
        <taxon>Erwiniaceae</taxon>
        <taxon>Pantoea</taxon>
    </lineage>
</organism>
<name>A0A1W6B881_9GAMM</name>
<evidence type="ECO:0000313" key="1">
    <source>
        <dbReference type="EMBL" id="ARJ43277.1"/>
    </source>
</evidence>
<keyword evidence="2" id="KW-1185">Reference proteome</keyword>
<sequence length="63" mass="7122">MTPSQKRLFEALKNNQGTYVIDENGFIHVTGKAMREAVANFRFPAMLDLQNFALTAGGNYEQR</sequence>
<dbReference type="RefSeq" id="WP_085071333.1">
    <property type="nucleotide sequence ID" value="NZ_CP019706.1"/>
</dbReference>